<accession>A0A6J4MA63</accession>
<organism evidence="1">
    <name type="scientific">uncultured Gemmatimonadaceae bacterium</name>
    <dbReference type="NCBI Taxonomy" id="246130"/>
    <lineage>
        <taxon>Bacteria</taxon>
        <taxon>Pseudomonadati</taxon>
        <taxon>Gemmatimonadota</taxon>
        <taxon>Gemmatimonadia</taxon>
        <taxon>Gemmatimonadales</taxon>
        <taxon>Gemmatimonadaceae</taxon>
        <taxon>environmental samples</taxon>
    </lineage>
</organism>
<proteinExistence type="predicted"/>
<evidence type="ECO:0000313" key="1">
    <source>
        <dbReference type="EMBL" id="CAA9354524.1"/>
    </source>
</evidence>
<gene>
    <name evidence="1" type="ORF">AVDCRST_MAG11-3730</name>
</gene>
<dbReference type="InterPro" id="IPR058532">
    <property type="entry name" value="YjbR/MT2646/Rv2570-like"/>
</dbReference>
<dbReference type="AlphaFoldDB" id="A0A6J4MA63"/>
<dbReference type="InterPro" id="IPR038056">
    <property type="entry name" value="YjbR-like_sf"/>
</dbReference>
<dbReference type="EMBL" id="CADCTU010000796">
    <property type="protein sequence ID" value="CAA9354524.1"/>
    <property type="molecule type" value="Genomic_DNA"/>
</dbReference>
<name>A0A6J4MA63_9BACT</name>
<protein>
    <submittedName>
        <fullName evidence="1">YjbR family protein</fullName>
    </submittedName>
</protein>
<dbReference type="Pfam" id="PF04237">
    <property type="entry name" value="YjbR"/>
    <property type="match status" value="1"/>
</dbReference>
<sequence>MAVDPLPRLRALCLALPDAHEAVAWGEPTFRVRDKLFAIYASPGSHHGAGRPAVWVKAAPSNQALLVRAAPARYFVPPYVGPSGWVGVWLDGRPRWRELAGMLRDAYCRTAPKRLAAQLADAPVARRPARLPARPPSRRA</sequence>
<reference evidence="1" key="1">
    <citation type="submission" date="2020-02" db="EMBL/GenBank/DDBJ databases">
        <authorList>
            <person name="Meier V. D."/>
        </authorList>
    </citation>
    <scope>NUCLEOTIDE SEQUENCE</scope>
    <source>
        <strain evidence="1">AVDCRST_MAG11</strain>
    </source>
</reference>
<dbReference type="SUPFAM" id="SSF142906">
    <property type="entry name" value="YjbR-like"/>
    <property type="match status" value="1"/>
</dbReference>
<dbReference type="Gene3D" id="3.90.1150.30">
    <property type="match status" value="1"/>
</dbReference>